<keyword evidence="1" id="KW-0732">Signal</keyword>
<evidence type="ECO:0000313" key="4">
    <source>
        <dbReference type="Proteomes" id="UP001236585"/>
    </source>
</evidence>
<dbReference type="Pfam" id="PF05305">
    <property type="entry name" value="DUF732"/>
    <property type="match status" value="1"/>
</dbReference>
<dbReference type="EMBL" id="CP126981">
    <property type="protein sequence ID" value="WIM89078.1"/>
    <property type="molecule type" value="Genomic_DNA"/>
</dbReference>
<reference evidence="3 4" key="1">
    <citation type="journal article" date="2023" name="Microbiol. Resour. Announc.">
        <title>Complete Genome Sequence of Mycobacterium wuenschmanii, a novel Nontuberculous Mycobacterium Isolated from a captive population of Amazon Milk Frogs.</title>
        <authorList>
            <person name="Hicks J."/>
            <person name="Zeineldin M."/>
            <person name="Ward H."/>
            <person name="Wuenschmann A."/>
            <person name="Camp P."/>
            <person name="Farrell D."/>
            <person name="Lehman K."/>
            <person name="Thacker T."/>
            <person name="Cuthbert E."/>
        </authorList>
    </citation>
    <scope>NUCLEOTIDE SEQUENCE [LARGE SCALE GENOMIC DNA]</scope>
    <source>
        <strain evidence="3 4">Wuenschmanii</strain>
    </source>
</reference>
<name>A0ABY8W3T6_9MYCO</name>
<protein>
    <submittedName>
        <fullName evidence="3">DUF732 domain-containing protein</fullName>
    </submittedName>
</protein>
<sequence length="129" mass="13190">MWTRVVLAGALTMIGLAAPAHADPSADTAFLGALNNAGITYKAGPDAVAIGRRACQLMDQGHSEPDIAKSMSEQNAGFSAAAATRFTQIAESVYCPQHIAGGASAAQPAPQQPYYPAPEFPLPALPGAL</sequence>
<dbReference type="InterPro" id="IPR007969">
    <property type="entry name" value="DUF732"/>
</dbReference>
<feature type="signal peptide" evidence="1">
    <location>
        <begin position="1"/>
        <end position="22"/>
    </location>
</feature>
<dbReference type="RefSeq" id="WP_285189652.1">
    <property type="nucleotide sequence ID" value="NZ_CP126981.1"/>
</dbReference>
<gene>
    <name evidence="3" type="ORF">PT015_06325</name>
</gene>
<accession>A0ABY8W3T6</accession>
<feature type="chain" id="PRO_5046881097" evidence="1">
    <location>
        <begin position="23"/>
        <end position="129"/>
    </location>
</feature>
<evidence type="ECO:0000313" key="3">
    <source>
        <dbReference type="EMBL" id="WIM89078.1"/>
    </source>
</evidence>
<dbReference type="Proteomes" id="UP001236585">
    <property type="component" value="Chromosome"/>
</dbReference>
<keyword evidence="4" id="KW-1185">Reference proteome</keyword>
<evidence type="ECO:0000256" key="1">
    <source>
        <dbReference type="SAM" id="SignalP"/>
    </source>
</evidence>
<organism evidence="3 4">
    <name type="scientific">Candidatus Mycobacterium wuenschmannii</name>
    <dbReference type="NCBI Taxonomy" id="3027808"/>
    <lineage>
        <taxon>Bacteria</taxon>
        <taxon>Bacillati</taxon>
        <taxon>Actinomycetota</taxon>
        <taxon>Actinomycetes</taxon>
        <taxon>Mycobacteriales</taxon>
        <taxon>Mycobacteriaceae</taxon>
        <taxon>Mycobacterium</taxon>
    </lineage>
</organism>
<evidence type="ECO:0000259" key="2">
    <source>
        <dbReference type="Pfam" id="PF05305"/>
    </source>
</evidence>
<proteinExistence type="predicted"/>
<feature type="domain" description="DUF732" evidence="2">
    <location>
        <begin position="26"/>
        <end position="97"/>
    </location>
</feature>